<keyword evidence="3" id="KW-1185">Reference proteome</keyword>
<comment type="caution">
    <text evidence="2">The sequence shown here is derived from an EMBL/GenBank/DDBJ whole genome shotgun (WGS) entry which is preliminary data.</text>
</comment>
<protein>
    <submittedName>
        <fullName evidence="2">Uncharacterized protein</fullName>
    </submittedName>
</protein>
<feature type="region of interest" description="Disordered" evidence="1">
    <location>
        <begin position="249"/>
        <end position="288"/>
    </location>
</feature>
<feature type="compositionally biased region" description="Acidic residues" evidence="1">
    <location>
        <begin position="316"/>
        <end position="334"/>
    </location>
</feature>
<feature type="region of interest" description="Disordered" evidence="1">
    <location>
        <begin position="1"/>
        <end position="23"/>
    </location>
</feature>
<organism evidence="2 3">
    <name type="scientific">Suillus placidus</name>
    <dbReference type="NCBI Taxonomy" id="48579"/>
    <lineage>
        <taxon>Eukaryota</taxon>
        <taxon>Fungi</taxon>
        <taxon>Dikarya</taxon>
        <taxon>Basidiomycota</taxon>
        <taxon>Agaricomycotina</taxon>
        <taxon>Agaricomycetes</taxon>
        <taxon>Agaricomycetidae</taxon>
        <taxon>Boletales</taxon>
        <taxon>Suillineae</taxon>
        <taxon>Suillaceae</taxon>
        <taxon>Suillus</taxon>
    </lineage>
</organism>
<sequence length="566" mass="62814">MTDNNNNTTHIDIFAPPPPAPEDEQTIALKCDVDKLRVQLHAMIKSVPALLTTCVRLTLERKINVQLTDAKRQDSKTGNDIHDNLQRQVSTMKEATAIQVDKAAQAKLQAEQECHTQVENDLTATVEEEEEEALNTIYKNEEWGDLQEEAQENDAQENSDKDVELYQPPIKGSSRVYCMKKITPCILSDPDLEILDTAPKTAVPVLPKKKTPCMSAKKDTVNTVPCEKCASTGRTCYSAPLGMVCWDSKGKGKQKSTPPANPTSAPPVTATSAPKPGPTLKARLAPVPKLKAPGPVGTLWPYIKITVNHKRKAIEIEEDSSESEQDNDNDNDAEDAYMAGRVNGLHTFVSMFEKAFGVLKKEVTEIDVTSVVSYCGKPGQFWPDDQEPLFEGQKHCDIELYHNYLDYNGTDEEDQFDMDKDDVLSPPIVAPVPPPHMDEDDIISPPTVAPITPSVIIHVPVGKWVNTDKPLDPEDLNLLSVDIPQEVCSMLLPSDDDLPVKELVDFKLPDIDTGCFTQTGASCFHQAHPDKDLDLARDISPKSWVYSLQESFNDMIWDGKWLILHL</sequence>
<dbReference type="OrthoDB" id="2693537at2759"/>
<feature type="compositionally biased region" description="Acidic residues" evidence="1">
    <location>
        <begin position="143"/>
        <end position="157"/>
    </location>
</feature>
<dbReference type="AlphaFoldDB" id="A0A9P6ZVS7"/>
<evidence type="ECO:0000313" key="3">
    <source>
        <dbReference type="Proteomes" id="UP000714275"/>
    </source>
</evidence>
<dbReference type="EMBL" id="JABBWD010000020">
    <property type="protein sequence ID" value="KAG1777592.1"/>
    <property type="molecule type" value="Genomic_DNA"/>
</dbReference>
<feature type="region of interest" description="Disordered" evidence="1">
    <location>
        <begin position="315"/>
        <end position="334"/>
    </location>
</feature>
<name>A0A9P6ZVS7_9AGAM</name>
<feature type="region of interest" description="Disordered" evidence="1">
    <location>
        <begin position="138"/>
        <end position="166"/>
    </location>
</feature>
<dbReference type="Proteomes" id="UP000714275">
    <property type="component" value="Unassembled WGS sequence"/>
</dbReference>
<reference evidence="2" key="1">
    <citation type="journal article" date="2020" name="New Phytol.">
        <title>Comparative genomics reveals dynamic genome evolution in host specialist ectomycorrhizal fungi.</title>
        <authorList>
            <person name="Lofgren L.A."/>
            <person name="Nguyen N.H."/>
            <person name="Vilgalys R."/>
            <person name="Ruytinx J."/>
            <person name="Liao H.L."/>
            <person name="Branco S."/>
            <person name="Kuo A."/>
            <person name="LaButti K."/>
            <person name="Lipzen A."/>
            <person name="Andreopoulos W."/>
            <person name="Pangilinan J."/>
            <person name="Riley R."/>
            <person name="Hundley H."/>
            <person name="Na H."/>
            <person name="Barry K."/>
            <person name="Grigoriev I.V."/>
            <person name="Stajich J.E."/>
            <person name="Kennedy P.G."/>
        </authorList>
    </citation>
    <scope>NUCLEOTIDE SEQUENCE</scope>
    <source>
        <strain evidence="2">DOB743</strain>
    </source>
</reference>
<proteinExistence type="predicted"/>
<accession>A0A9P6ZVS7</accession>
<evidence type="ECO:0000313" key="2">
    <source>
        <dbReference type="EMBL" id="KAG1777592.1"/>
    </source>
</evidence>
<gene>
    <name evidence="2" type="ORF">EV702DRAFT_1045333</name>
</gene>
<evidence type="ECO:0000256" key="1">
    <source>
        <dbReference type="SAM" id="MobiDB-lite"/>
    </source>
</evidence>